<keyword evidence="2" id="KW-1185">Reference proteome</keyword>
<reference evidence="1 2" key="1">
    <citation type="journal article" date="2024" name="BMC Biol.">
        <title>Comparative genomics of Ascetosporea gives new insight into the evolutionary basis for animal parasitism in Rhizaria.</title>
        <authorList>
            <person name="Hiltunen Thoren M."/>
            <person name="Onut-Brannstrom I."/>
            <person name="Alfjorden A."/>
            <person name="Peckova H."/>
            <person name="Swords F."/>
            <person name="Hooper C."/>
            <person name="Holzer A.S."/>
            <person name="Bass D."/>
            <person name="Burki F."/>
        </authorList>
    </citation>
    <scope>NUCLEOTIDE SEQUENCE [LARGE SCALE GENOMIC DNA]</scope>
    <source>
        <strain evidence="1">20-A016</strain>
    </source>
</reference>
<dbReference type="EMBL" id="JBDODL010001850">
    <property type="protein sequence ID" value="MES1921848.1"/>
    <property type="molecule type" value="Genomic_DNA"/>
</dbReference>
<sequence>MSVSPNDRELILTNLGKYHRNEPLFDRIRFRLFKRPDLTLSSEKIKEQVEIFERDKLFSTENRKEKKSFKAHFKVKFF</sequence>
<organism evidence="1 2">
    <name type="scientific">Bonamia ostreae</name>
    <dbReference type="NCBI Taxonomy" id="126728"/>
    <lineage>
        <taxon>Eukaryota</taxon>
        <taxon>Sar</taxon>
        <taxon>Rhizaria</taxon>
        <taxon>Endomyxa</taxon>
        <taxon>Ascetosporea</taxon>
        <taxon>Haplosporida</taxon>
        <taxon>Bonamia</taxon>
    </lineage>
</organism>
<dbReference type="Proteomes" id="UP001439008">
    <property type="component" value="Unassembled WGS sequence"/>
</dbReference>
<name>A0ABV2AR10_9EUKA</name>
<accession>A0ABV2AR10</accession>
<comment type="caution">
    <text evidence="1">The sequence shown here is derived from an EMBL/GenBank/DDBJ whole genome shotgun (WGS) entry which is preliminary data.</text>
</comment>
<protein>
    <submittedName>
        <fullName evidence="1">Uncharacterized protein</fullName>
    </submittedName>
</protein>
<proteinExistence type="predicted"/>
<evidence type="ECO:0000313" key="2">
    <source>
        <dbReference type="Proteomes" id="UP001439008"/>
    </source>
</evidence>
<gene>
    <name evidence="1" type="ORF">MHBO_003383</name>
</gene>
<evidence type="ECO:0000313" key="1">
    <source>
        <dbReference type="EMBL" id="MES1921848.1"/>
    </source>
</evidence>